<dbReference type="PROSITE" id="PS50893">
    <property type="entry name" value="ABC_TRANSPORTER_2"/>
    <property type="match status" value="1"/>
</dbReference>
<gene>
    <name evidence="6" type="ORF">KAK10_05255</name>
</gene>
<name>A0ABT0VI56_9LACO</name>
<proteinExistence type="inferred from homology"/>
<dbReference type="EMBL" id="JAGMVS010000062">
    <property type="protein sequence ID" value="MCM2437315.1"/>
    <property type="molecule type" value="Genomic_DNA"/>
</dbReference>
<keyword evidence="4 6" id="KW-0067">ATP-binding</keyword>
<comment type="caution">
    <text evidence="6">The sequence shown here is derived from an EMBL/GenBank/DDBJ whole genome shotgun (WGS) entry which is preliminary data.</text>
</comment>
<accession>A0ABT0VI56</accession>
<dbReference type="SMART" id="SM00382">
    <property type="entry name" value="AAA"/>
    <property type="match status" value="1"/>
</dbReference>
<dbReference type="InterPro" id="IPR027417">
    <property type="entry name" value="P-loop_NTPase"/>
</dbReference>
<evidence type="ECO:0000256" key="2">
    <source>
        <dbReference type="ARBA" id="ARBA00022448"/>
    </source>
</evidence>
<dbReference type="PANTHER" id="PTHR42734">
    <property type="entry name" value="METAL TRANSPORT SYSTEM ATP-BINDING PROTEIN TM_0124-RELATED"/>
    <property type="match status" value="1"/>
</dbReference>
<sequence length="226" mass="25205">MKFKNIKIKQGQKVIINEYSGTIPTTGIISVVGPNGIGKTTLLKALAGLIPYEGVILDQATLTYLPQKNRFYDAIKVDEFLGLVPTNHPQAGWRKQVFKQLDIADLQGKNVNTLSGGQQQRVWLAFSLIQSKSILMLDEPLTYLDLKYQQRFLSLISTASQFCTIIQIVHDLNIANQYSDIVWLLTVKTLLAGTPTQVLTATNLNIVFATTVKIHRTSAGQRWFSV</sequence>
<evidence type="ECO:0000256" key="4">
    <source>
        <dbReference type="ARBA" id="ARBA00022840"/>
    </source>
</evidence>
<keyword evidence="3" id="KW-0547">Nucleotide-binding</keyword>
<evidence type="ECO:0000256" key="3">
    <source>
        <dbReference type="ARBA" id="ARBA00022741"/>
    </source>
</evidence>
<dbReference type="Proteomes" id="UP001057481">
    <property type="component" value="Unassembled WGS sequence"/>
</dbReference>
<organism evidence="6 7">
    <name type="scientific">Periweissella beninensis</name>
    <dbReference type="NCBI Taxonomy" id="504936"/>
    <lineage>
        <taxon>Bacteria</taxon>
        <taxon>Bacillati</taxon>
        <taxon>Bacillota</taxon>
        <taxon>Bacilli</taxon>
        <taxon>Lactobacillales</taxon>
        <taxon>Lactobacillaceae</taxon>
        <taxon>Periweissella</taxon>
    </lineage>
</organism>
<dbReference type="InterPro" id="IPR050153">
    <property type="entry name" value="Metal_Ion_Import_ABC"/>
</dbReference>
<dbReference type="InterPro" id="IPR003593">
    <property type="entry name" value="AAA+_ATPase"/>
</dbReference>
<evidence type="ECO:0000313" key="6">
    <source>
        <dbReference type="EMBL" id="MCM2437315.1"/>
    </source>
</evidence>
<dbReference type="Pfam" id="PF00005">
    <property type="entry name" value="ABC_tran"/>
    <property type="match status" value="1"/>
</dbReference>
<evidence type="ECO:0000313" key="7">
    <source>
        <dbReference type="Proteomes" id="UP001057481"/>
    </source>
</evidence>
<protein>
    <submittedName>
        <fullName evidence="6">ABC transporter ATP-binding protein</fullName>
    </submittedName>
</protein>
<reference evidence="6" key="1">
    <citation type="submission" date="2021-04" db="EMBL/GenBank/DDBJ databases">
        <title>Taxonomic assessment of Weissella genus.</title>
        <authorList>
            <person name="Fanelli F."/>
            <person name="Chieffi D."/>
            <person name="Dell'Aquila A."/>
            <person name="Gyu-Sung C."/>
            <person name="Franz C.M.A.P."/>
            <person name="Fusco V."/>
        </authorList>
    </citation>
    <scope>NUCLEOTIDE SEQUENCE</scope>
    <source>
        <strain evidence="6">LMG 25373</strain>
    </source>
</reference>
<dbReference type="GO" id="GO:0005524">
    <property type="term" value="F:ATP binding"/>
    <property type="evidence" value="ECO:0007669"/>
    <property type="project" value="UniProtKB-KW"/>
</dbReference>
<dbReference type="Gene3D" id="3.40.50.300">
    <property type="entry name" value="P-loop containing nucleotide triphosphate hydrolases"/>
    <property type="match status" value="1"/>
</dbReference>
<dbReference type="InterPro" id="IPR003439">
    <property type="entry name" value="ABC_transporter-like_ATP-bd"/>
</dbReference>
<comment type="similarity">
    <text evidence="1">Belongs to the ABC transporter superfamily.</text>
</comment>
<dbReference type="PANTHER" id="PTHR42734:SF6">
    <property type="entry name" value="MOLYBDATE IMPORT ATP-BINDING PROTEIN MOLC"/>
    <property type="match status" value="1"/>
</dbReference>
<evidence type="ECO:0000256" key="1">
    <source>
        <dbReference type="ARBA" id="ARBA00005417"/>
    </source>
</evidence>
<keyword evidence="2" id="KW-0813">Transport</keyword>
<feature type="domain" description="ABC transporter" evidence="5">
    <location>
        <begin position="1"/>
        <end position="211"/>
    </location>
</feature>
<evidence type="ECO:0000259" key="5">
    <source>
        <dbReference type="PROSITE" id="PS50893"/>
    </source>
</evidence>
<keyword evidence="7" id="KW-1185">Reference proteome</keyword>
<dbReference type="RefSeq" id="WP_205142825.1">
    <property type="nucleotide sequence ID" value="NZ_JAFBDN010000001.1"/>
</dbReference>
<dbReference type="SUPFAM" id="SSF52540">
    <property type="entry name" value="P-loop containing nucleoside triphosphate hydrolases"/>
    <property type="match status" value="1"/>
</dbReference>